<dbReference type="SMART" id="SM00248">
    <property type="entry name" value="ANK"/>
    <property type="match status" value="1"/>
</dbReference>
<dbReference type="AlphaFoldDB" id="A0A6G1J5E9"/>
<dbReference type="Proteomes" id="UP000799291">
    <property type="component" value="Unassembled WGS sequence"/>
</dbReference>
<protein>
    <submittedName>
        <fullName evidence="4">Ankyrin</fullName>
    </submittedName>
</protein>
<feature type="non-terminal residue" evidence="4">
    <location>
        <position position="65"/>
    </location>
</feature>
<keyword evidence="2 3" id="KW-0040">ANK repeat</keyword>
<dbReference type="SUPFAM" id="SSF48403">
    <property type="entry name" value="Ankyrin repeat"/>
    <property type="match status" value="1"/>
</dbReference>
<dbReference type="Pfam" id="PF12796">
    <property type="entry name" value="Ank_2"/>
    <property type="match status" value="1"/>
</dbReference>
<accession>A0A6G1J5E9</accession>
<dbReference type="InterPro" id="IPR002110">
    <property type="entry name" value="Ankyrin_rpt"/>
</dbReference>
<dbReference type="PANTHER" id="PTHR24198">
    <property type="entry name" value="ANKYRIN REPEAT AND PROTEIN KINASE DOMAIN-CONTAINING PROTEIN"/>
    <property type="match status" value="1"/>
</dbReference>
<proteinExistence type="predicted"/>
<dbReference type="PROSITE" id="PS50297">
    <property type="entry name" value="ANK_REP_REGION"/>
    <property type="match status" value="2"/>
</dbReference>
<feature type="non-terminal residue" evidence="4">
    <location>
        <position position="1"/>
    </location>
</feature>
<dbReference type="OrthoDB" id="341259at2759"/>
<dbReference type="EMBL" id="MU005579">
    <property type="protein sequence ID" value="KAF2685413.1"/>
    <property type="molecule type" value="Genomic_DNA"/>
</dbReference>
<keyword evidence="1" id="KW-0677">Repeat</keyword>
<dbReference type="PANTHER" id="PTHR24198:SF165">
    <property type="entry name" value="ANKYRIN REPEAT-CONTAINING PROTEIN-RELATED"/>
    <property type="match status" value="1"/>
</dbReference>
<name>A0A6G1J5E9_9PLEO</name>
<dbReference type="InterPro" id="IPR036770">
    <property type="entry name" value="Ankyrin_rpt-contain_sf"/>
</dbReference>
<evidence type="ECO:0000256" key="3">
    <source>
        <dbReference type="PROSITE-ProRule" id="PRU00023"/>
    </source>
</evidence>
<evidence type="ECO:0000256" key="2">
    <source>
        <dbReference type="ARBA" id="ARBA00023043"/>
    </source>
</evidence>
<feature type="repeat" description="ANK" evidence="3">
    <location>
        <begin position="11"/>
        <end position="35"/>
    </location>
</feature>
<evidence type="ECO:0000313" key="5">
    <source>
        <dbReference type="Proteomes" id="UP000799291"/>
    </source>
</evidence>
<sequence>GKVDVDSKDQDGWTPLSLAAQSGHEAVVKLLLETGKVDVDSKDQDGRTPLSLAAQNGHEAVVKLL</sequence>
<dbReference type="Gene3D" id="1.25.40.20">
    <property type="entry name" value="Ankyrin repeat-containing domain"/>
    <property type="match status" value="1"/>
</dbReference>
<evidence type="ECO:0000256" key="1">
    <source>
        <dbReference type="ARBA" id="ARBA00022737"/>
    </source>
</evidence>
<organism evidence="4 5">
    <name type="scientific">Lentithecium fluviatile CBS 122367</name>
    <dbReference type="NCBI Taxonomy" id="1168545"/>
    <lineage>
        <taxon>Eukaryota</taxon>
        <taxon>Fungi</taxon>
        <taxon>Dikarya</taxon>
        <taxon>Ascomycota</taxon>
        <taxon>Pezizomycotina</taxon>
        <taxon>Dothideomycetes</taxon>
        <taxon>Pleosporomycetidae</taxon>
        <taxon>Pleosporales</taxon>
        <taxon>Massarineae</taxon>
        <taxon>Lentitheciaceae</taxon>
        <taxon>Lentithecium</taxon>
    </lineage>
</organism>
<dbReference type="PROSITE" id="PS50088">
    <property type="entry name" value="ANK_REPEAT"/>
    <property type="match status" value="2"/>
</dbReference>
<reference evidence="4" key="1">
    <citation type="journal article" date="2020" name="Stud. Mycol.">
        <title>101 Dothideomycetes genomes: a test case for predicting lifestyles and emergence of pathogens.</title>
        <authorList>
            <person name="Haridas S."/>
            <person name="Albert R."/>
            <person name="Binder M."/>
            <person name="Bloem J."/>
            <person name="Labutti K."/>
            <person name="Salamov A."/>
            <person name="Andreopoulos B."/>
            <person name="Baker S."/>
            <person name="Barry K."/>
            <person name="Bills G."/>
            <person name="Bluhm B."/>
            <person name="Cannon C."/>
            <person name="Castanera R."/>
            <person name="Culley D."/>
            <person name="Daum C."/>
            <person name="Ezra D."/>
            <person name="Gonzalez J."/>
            <person name="Henrissat B."/>
            <person name="Kuo A."/>
            <person name="Liang C."/>
            <person name="Lipzen A."/>
            <person name="Lutzoni F."/>
            <person name="Magnuson J."/>
            <person name="Mondo S."/>
            <person name="Nolan M."/>
            <person name="Ohm R."/>
            <person name="Pangilinan J."/>
            <person name="Park H.-J."/>
            <person name="Ramirez L."/>
            <person name="Alfaro M."/>
            <person name="Sun H."/>
            <person name="Tritt A."/>
            <person name="Yoshinaga Y."/>
            <person name="Zwiers L.-H."/>
            <person name="Turgeon B."/>
            <person name="Goodwin S."/>
            <person name="Spatafora J."/>
            <person name="Crous P."/>
            <person name="Grigoriev I."/>
        </authorList>
    </citation>
    <scope>NUCLEOTIDE SEQUENCE</scope>
    <source>
        <strain evidence="4">CBS 122367</strain>
    </source>
</reference>
<gene>
    <name evidence="4" type="ORF">K458DRAFT_279055</name>
</gene>
<evidence type="ECO:0000313" key="4">
    <source>
        <dbReference type="EMBL" id="KAF2685413.1"/>
    </source>
</evidence>
<keyword evidence="5" id="KW-1185">Reference proteome</keyword>
<feature type="repeat" description="ANK" evidence="3">
    <location>
        <begin position="45"/>
        <end position="65"/>
    </location>
</feature>